<dbReference type="Gene3D" id="3.20.20.80">
    <property type="entry name" value="Glycosidases"/>
    <property type="match status" value="1"/>
</dbReference>
<dbReference type="EMBL" id="AECQ01000027">
    <property type="protein sequence ID" value="EFW24161.1"/>
    <property type="molecule type" value="Genomic_DNA"/>
</dbReference>
<dbReference type="STRING" id="706433.HMPREF9430_01251"/>
<comment type="caution">
    <text evidence="3">The sequence shown here is derived from an EMBL/GenBank/DDBJ whole genome shotgun (WGS) entry which is preliminary data.</text>
</comment>
<feature type="domain" description="LysM" evidence="2">
    <location>
        <begin position="286"/>
        <end position="330"/>
    </location>
</feature>
<proteinExistence type="inferred from homology"/>
<dbReference type="PROSITE" id="PS51904">
    <property type="entry name" value="GLYCOSYL_HYDROL_F25_2"/>
    <property type="match status" value="1"/>
</dbReference>
<dbReference type="SUPFAM" id="SSF54106">
    <property type="entry name" value="LysM domain"/>
    <property type="match status" value="2"/>
</dbReference>
<evidence type="ECO:0000256" key="1">
    <source>
        <dbReference type="ARBA" id="ARBA00010646"/>
    </source>
</evidence>
<keyword evidence="4" id="KW-1185">Reference proteome</keyword>
<keyword evidence="3" id="KW-0378">Hydrolase</keyword>
<dbReference type="Gene3D" id="3.10.350.10">
    <property type="entry name" value="LysM domain"/>
    <property type="match status" value="2"/>
</dbReference>
<dbReference type="InterPro" id="IPR018392">
    <property type="entry name" value="LysM"/>
</dbReference>
<dbReference type="InterPro" id="IPR002053">
    <property type="entry name" value="Glyco_hydro_25"/>
</dbReference>
<dbReference type="InterPro" id="IPR036779">
    <property type="entry name" value="LysM_dom_sf"/>
</dbReference>
<dbReference type="AlphaFoldDB" id="E7MNY0"/>
<dbReference type="SUPFAM" id="SSF51445">
    <property type="entry name" value="(Trans)glycosidases"/>
    <property type="match status" value="1"/>
</dbReference>
<sequence length="331" mass="36346">MKNRKENKQMGRIYNVPDVSEHQPNFDFAPYAGGYAILRAGVASREDYSFRRHVSECQRLGITIGVYFYSYALNTAQAIEEAQRFLSIIAGVDIGLGVWLDMEDADHYKVNNGVAITHDNIAPMSRAFCDVVAAAGYYTGIYTSLSWLGYLAPECDPYDKWVAAWGNNDGSHTVDTSAYGTIQQYTSNYGTLDENVIFVDPSIYRTGATADRPTDYVPSPAQSPAATSSNIYVAQYGDTLSGIAAKFGTTYQHLVEINGIADPNKIYAGQEIIVSGEPVANTSDEEYYTIQDGDTLSGIGAEHGVSWQWLAEVNNIANPDLIYPGKTIRVR</sequence>
<evidence type="ECO:0000313" key="3">
    <source>
        <dbReference type="EMBL" id="EFW24161.1"/>
    </source>
</evidence>
<dbReference type="GO" id="GO:0008932">
    <property type="term" value="F:lytic endotransglycosylase activity"/>
    <property type="evidence" value="ECO:0007669"/>
    <property type="project" value="TreeGrafter"/>
</dbReference>
<dbReference type="PROSITE" id="PS51782">
    <property type="entry name" value="LYSM"/>
    <property type="match status" value="2"/>
</dbReference>
<evidence type="ECO:0000313" key="4">
    <source>
        <dbReference type="Proteomes" id="UP000004097"/>
    </source>
</evidence>
<dbReference type="PANTHER" id="PTHR33734:SF22">
    <property type="entry name" value="MEMBRANE-BOUND LYTIC MUREIN TRANSGLYCOSYLASE D"/>
    <property type="match status" value="1"/>
</dbReference>
<gene>
    <name evidence="3" type="ORF">HMPREF9430_01251</name>
</gene>
<dbReference type="eggNOG" id="COG1388">
    <property type="taxonomic scope" value="Bacteria"/>
</dbReference>
<dbReference type="eggNOG" id="COG3757">
    <property type="taxonomic scope" value="Bacteria"/>
</dbReference>
<reference evidence="3 4" key="1">
    <citation type="submission" date="2010-08" db="EMBL/GenBank/DDBJ databases">
        <authorList>
            <person name="Weinstock G."/>
            <person name="Sodergren E."/>
            <person name="Clifton S."/>
            <person name="Fulton L."/>
            <person name="Fulton B."/>
            <person name="Courtney L."/>
            <person name="Fronick C."/>
            <person name="Harrison M."/>
            <person name="Strong C."/>
            <person name="Farmer C."/>
            <person name="Delahaunty K."/>
            <person name="Markovic C."/>
            <person name="Hall O."/>
            <person name="Minx P."/>
            <person name="Tomlinson C."/>
            <person name="Mitreva M."/>
            <person name="Hou S."/>
            <person name="Chen J."/>
            <person name="Wollam A."/>
            <person name="Pepin K.H."/>
            <person name="Johnson M."/>
            <person name="Bhonagiri V."/>
            <person name="Zhang X."/>
            <person name="Suruliraj S."/>
            <person name="Warren W."/>
            <person name="Chinwalla A."/>
            <person name="Mardis E.R."/>
            <person name="Wilson R.K."/>
        </authorList>
    </citation>
    <scope>NUCLEOTIDE SEQUENCE [LARGE SCALE GENOMIC DNA]</scope>
    <source>
        <strain evidence="3 4">F0204</strain>
    </source>
</reference>
<dbReference type="GO" id="GO:0009253">
    <property type="term" value="P:peptidoglycan catabolic process"/>
    <property type="evidence" value="ECO:0007669"/>
    <property type="project" value="InterPro"/>
</dbReference>
<comment type="similarity">
    <text evidence="1">Belongs to the glycosyl hydrolase 25 family.</text>
</comment>
<dbReference type="Proteomes" id="UP000004097">
    <property type="component" value="Unassembled WGS sequence"/>
</dbReference>
<dbReference type="CDD" id="cd00118">
    <property type="entry name" value="LysM"/>
    <property type="match status" value="2"/>
</dbReference>
<accession>E7MNY0</accession>
<feature type="domain" description="LysM" evidence="2">
    <location>
        <begin position="230"/>
        <end position="274"/>
    </location>
</feature>
<dbReference type="InterPro" id="IPR017853">
    <property type="entry name" value="GH"/>
</dbReference>
<evidence type="ECO:0000259" key="2">
    <source>
        <dbReference type="PROSITE" id="PS51782"/>
    </source>
</evidence>
<dbReference type="Pfam" id="PF01183">
    <property type="entry name" value="Glyco_hydro_25"/>
    <property type="match status" value="1"/>
</dbReference>
<protein>
    <submittedName>
        <fullName evidence="3">Glycosyl hydrolase family 25</fullName>
    </submittedName>
</protein>
<dbReference type="GO" id="GO:0003796">
    <property type="term" value="F:lysozyme activity"/>
    <property type="evidence" value="ECO:0007669"/>
    <property type="project" value="InterPro"/>
</dbReference>
<name>E7MNY0_9FIRM</name>
<organism evidence="3 4">
    <name type="scientific">Solobacterium moorei F0204</name>
    <dbReference type="NCBI Taxonomy" id="706433"/>
    <lineage>
        <taxon>Bacteria</taxon>
        <taxon>Bacillati</taxon>
        <taxon>Bacillota</taxon>
        <taxon>Erysipelotrichia</taxon>
        <taxon>Erysipelotrichales</taxon>
        <taxon>Erysipelotrichaceae</taxon>
        <taxon>Solobacterium</taxon>
    </lineage>
</organism>
<dbReference type="Pfam" id="PF01476">
    <property type="entry name" value="LysM"/>
    <property type="match status" value="2"/>
</dbReference>
<dbReference type="HOGENOM" id="CLU_044973_1_1_9"/>
<dbReference type="GO" id="GO:0016998">
    <property type="term" value="P:cell wall macromolecule catabolic process"/>
    <property type="evidence" value="ECO:0007669"/>
    <property type="project" value="InterPro"/>
</dbReference>
<dbReference type="SMART" id="SM00257">
    <property type="entry name" value="LysM"/>
    <property type="match status" value="2"/>
</dbReference>
<dbReference type="PANTHER" id="PTHR33734">
    <property type="entry name" value="LYSM DOMAIN-CONTAINING GPI-ANCHORED PROTEIN 2"/>
    <property type="match status" value="1"/>
</dbReference>